<comment type="similarity">
    <text evidence="4">Belongs to the phospholipase A2 family.</text>
</comment>
<keyword evidence="6" id="KW-0964">Secreted</keyword>
<reference evidence="17" key="1">
    <citation type="submission" date="2020-02" db="EMBL/GenBank/DDBJ databases">
        <authorList>
            <person name="Scholz U."/>
            <person name="Mascher M."/>
            <person name="Fiebig A."/>
        </authorList>
    </citation>
    <scope>NUCLEOTIDE SEQUENCE</scope>
</reference>
<dbReference type="EMBL" id="LR746272">
    <property type="protein sequence ID" value="CAA7401473.1"/>
    <property type="molecule type" value="Genomic_DNA"/>
</dbReference>
<evidence type="ECO:0000256" key="3">
    <source>
        <dbReference type="ARBA" id="ARBA00004613"/>
    </source>
</evidence>
<dbReference type="GO" id="GO:0005576">
    <property type="term" value="C:extracellular region"/>
    <property type="evidence" value="ECO:0007669"/>
    <property type="project" value="UniProtKB-SubCell"/>
</dbReference>
<evidence type="ECO:0000256" key="1">
    <source>
        <dbReference type="ARBA" id="ARBA00001604"/>
    </source>
</evidence>
<accession>A0A7I8KUF9</accession>
<evidence type="ECO:0000313" key="17">
    <source>
        <dbReference type="EMBL" id="CAA7401473.1"/>
    </source>
</evidence>
<dbReference type="GO" id="GO:0006644">
    <property type="term" value="P:phospholipid metabolic process"/>
    <property type="evidence" value="ECO:0007669"/>
    <property type="project" value="InterPro"/>
</dbReference>
<evidence type="ECO:0000256" key="4">
    <source>
        <dbReference type="ARBA" id="ARBA00007056"/>
    </source>
</evidence>
<feature type="signal peptide" evidence="15">
    <location>
        <begin position="1"/>
        <end position="28"/>
    </location>
</feature>
<dbReference type="InterPro" id="IPR033113">
    <property type="entry name" value="PLA2_histidine"/>
</dbReference>
<comment type="cofactor">
    <cofactor evidence="2">
        <name>Ca(2+)</name>
        <dbReference type="ChEBI" id="CHEBI:29108"/>
    </cofactor>
</comment>
<evidence type="ECO:0000256" key="8">
    <source>
        <dbReference type="ARBA" id="ARBA00022729"/>
    </source>
</evidence>
<proteinExistence type="inferred from homology"/>
<dbReference type="GO" id="GO:0008289">
    <property type="term" value="F:lipid binding"/>
    <property type="evidence" value="ECO:0007669"/>
    <property type="project" value="TreeGrafter"/>
</dbReference>
<evidence type="ECO:0000256" key="12">
    <source>
        <dbReference type="ARBA" id="ARBA00023098"/>
    </source>
</evidence>
<keyword evidence="8 15" id="KW-0732">Signal</keyword>
<dbReference type="SUPFAM" id="SSF48619">
    <property type="entry name" value="Phospholipase A2, PLA2"/>
    <property type="match status" value="1"/>
</dbReference>
<dbReference type="InterPro" id="IPR001211">
    <property type="entry name" value="PLA2"/>
</dbReference>
<evidence type="ECO:0000256" key="15">
    <source>
        <dbReference type="SAM" id="SignalP"/>
    </source>
</evidence>
<evidence type="ECO:0000256" key="5">
    <source>
        <dbReference type="ARBA" id="ARBA00013278"/>
    </source>
</evidence>
<sequence>MRWDVAQLWLLLCAVLLGLCASTVPVAALNIGIQNAGSDVSVRMAHCSRKCESEYCLLPPFLRYGKYCGILYSGCPGEKPCDGLDACCQIHDACVQSKHNDYLSQSCNQNFLNCIQRFKKSGKPTFKGNKCSVEEVVDIISLVIDAALLAGRALHKP</sequence>
<gene>
    <name evidence="16" type="ORF">SI7747_09011262</name>
    <name evidence="17" type="ORF">SI8410_09012151</name>
</gene>
<dbReference type="OrthoDB" id="1932081at2759"/>
<dbReference type="GO" id="GO:0016042">
    <property type="term" value="P:lipid catabolic process"/>
    <property type="evidence" value="ECO:0007669"/>
    <property type="project" value="UniProtKB-KW"/>
</dbReference>
<evidence type="ECO:0000256" key="13">
    <source>
        <dbReference type="ARBA" id="ARBA00023157"/>
    </source>
</evidence>
<evidence type="ECO:0000256" key="9">
    <source>
        <dbReference type="ARBA" id="ARBA00022801"/>
    </source>
</evidence>
<keyword evidence="10" id="KW-0106">Calcium</keyword>
<evidence type="ECO:0000313" key="18">
    <source>
        <dbReference type="Proteomes" id="UP000663760"/>
    </source>
</evidence>
<organism evidence="17 18">
    <name type="scientific">Spirodela intermedia</name>
    <name type="common">Intermediate duckweed</name>
    <dbReference type="NCBI Taxonomy" id="51605"/>
    <lineage>
        <taxon>Eukaryota</taxon>
        <taxon>Viridiplantae</taxon>
        <taxon>Streptophyta</taxon>
        <taxon>Embryophyta</taxon>
        <taxon>Tracheophyta</taxon>
        <taxon>Spermatophyta</taxon>
        <taxon>Magnoliopsida</taxon>
        <taxon>Liliopsida</taxon>
        <taxon>Araceae</taxon>
        <taxon>Lemnoideae</taxon>
        <taxon>Spirodela</taxon>
    </lineage>
</organism>
<dbReference type="FunFam" id="1.20.90.10:FF:000005">
    <property type="entry name" value="Secretory phospholipase A2"/>
    <property type="match status" value="1"/>
</dbReference>
<keyword evidence="18" id="KW-1185">Reference proteome</keyword>
<evidence type="ECO:0000256" key="7">
    <source>
        <dbReference type="ARBA" id="ARBA00022723"/>
    </source>
</evidence>
<evidence type="ECO:0000256" key="6">
    <source>
        <dbReference type="ARBA" id="ARBA00022525"/>
    </source>
</evidence>
<dbReference type="Proteomes" id="UP000663760">
    <property type="component" value="Chromosome 9"/>
</dbReference>
<comment type="function">
    <text evidence="14">PA2 catalyzes the calcium-dependent hydrolysis of the 2-acyl groups in 3-sn-phosphoglycerides. Releases lysophospholipids (LPLs) and free fatty acids (FFAs) from membrane phospholipids in response to hormones and other external stimuli.</text>
</comment>
<dbReference type="EMBL" id="LR743596">
    <property type="protein sequence ID" value="CAA2625503.1"/>
    <property type="molecule type" value="Genomic_DNA"/>
</dbReference>
<dbReference type="GO" id="GO:0004623">
    <property type="term" value="F:phospholipase A2 activity"/>
    <property type="evidence" value="ECO:0007669"/>
    <property type="project" value="UniProtKB-EC"/>
</dbReference>
<evidence type="ECO:0000256" key="11">
    <source>
        <dbReference type="ARBA" id="ARBA00022963"/>
    </source>
</evidence>
<dbReference type="PANTHER" id="PTHR11716:SF47">
    <property type="entry name" value="PHOSPHOLIPASE A2-ALPHA"/>
    <property type="match status" value="1"/>
</dbReference>
<name>A0A7I8KUF9_SPIIN</name>
<keyword evidence="7" id="KW-0479">Metal-binding</keyword>
<dbReference type="Gene3D" id="1.20.90.10">
    <property type="entry name" value="Phospholipase A2 domain"/>
    <property type="match status" value="1"/>
</dbReference>
<dbReference type="EC" id="3.1.1.4" evidence="5"/>
<keyword evidence="12" id="KW-0443">Lipid metabolism</keyword>
<keyword evidence="13" id="KW-1015">Disulfide bond</keyword>
<feature type="chain" id="PRO_5045020047" description="phospholipase A2" evidence="15">
    <location>
        <begin position="29"/>
        <end position="157"/>
    </location>
</feature>
<dbReference type="CDD" id="cd04706">
    <property type="entry name" value="PLA2_plant"/>
    <property type="match status" value="1"/>
</dbReference>
<dbReference type="GO" id="GO:0050482">
    <property type="term" value="P:arachidonate secretion"/>
    <property type="evidence" value="ECO:0007669"/>
    <property type="project" value="InterPro"/>
</dbReference>
<evidence type="ECO:0000313" key="16">
    <source>
        <dbReference type="EMBL" id="CAA2625503.1"/>
    </source>
</evidence>
<comment type="subcellular location">
    <subcellularLocation>
        <location evidence="3">Secreted</location>
    </subcellularLocation>
</comment>
<evidence type="ECO:0000256" key="10">
    <source>
        <dbReference type="ARBA" id="ARBA00022837"/>
    </source>
</evidence>
<dbReference type="InterPro" id="IPR036444">
    <property type="entry name" value="PLipase_A2_dom_sf"/>
</dbReference>
<dbReference type="PANTHER" id="PTHR11716">
    <property type="entry name" value="PHOSPHOLIPASE A2 FAMILY MEMBER"/>
    <property type="match status" value="1"/>
</dbReference>
<dbReference type="GO" id="GO:0005509">
    <property type="term" value="F:calcium ion binding"/>
    <property type="evidence" value="ECO:0007669"/>
    <property type="project" value="InterPro"/>
</dbReference>
<evidence type="ECO:0000256" key="2">
    <source>
        <dbReference type="ARBA" id="ARBA00001913"/>
    </source>
</evidence>
<evidence type="ECO:0000256" key="14">
    <source>
        <dbReference type="ARBA" id="ARBA00059871"/>
    </source>
</evidence>
<dbReference type="PROSITE" id="PS00118">
    <property type="entry name" value="PA2_HIS"/>
    <property type="match status" value="1"/>
</dbReference>
<dbReference type="AlphaFoldDB" id="A0A7I8KUF9"/>
<protein>
    <recommendedName>
        <fullName evidence="5">phospholipase A2</fullName>
        <ecNumber evidence="5">3.1.1.4</ecNumber>
    </recommendedName>
</protein>
<keyword evidence="11" id="KW-0442">Lipid degradation</keyword>
<comment type="catalytic activity">
    <reaction evidence="1">
        <text>a 1,2-diacyl-sn-glycero-3-phosphocholine + H2O = a 1-acyl-sn-glycero-3-phosphocholine + a fatty acid + H(+)</text>
        <dbReference type="Rhea" id="RHEA:15801"/>
        <dbReference type="ChEBI" id="CHEBI:15377"/>
        <dbReference type="ChEBI" id="CHEBI:15378"/>
        <dbReference type="ChEBI" id="CHEBI:28868"/>
        <dbReference type="ChEBI" id="CHEBI:57643"/>
        <dbReference type="ChEBI" id="CHEBI:58168"/>
        <dbReference type="EC" id="3.1.1.4"/>
    </reaction>
</comment>
<keyword evidence="9" id="KW-0378">Hydrolase</keyword>